<dbReference type="RefSeq" id="XP_067762520.1">
    <property type="nucleotide sequence ID" value="XM_067909764.1"/>
</dbReference>
<sequence>MIIKNLDKYLYDSQDDFKLHNKLNLQKNKLKHISNNQNFKLEQVFLQYGQQTTTPKLHPLKNHKFKSIPPTQQSFETLSYRVKQSDALEIINKLQNNKSIKVCVYYHSHLKNSNQSIHAIQTPHFLTKSLQ</sequence>
<dbReference type="EMBL" id="AUWU02000006">
    <property type="protein sequence ID" value="KAH0571747.1"/>
    <property type="molecule type" value="Genomic_DNA"/>
</dbReference>
<dbReference type="AlphaFoldDB" id="A0A9P8RWR6"/>
<reference evidence="1 2" key="1">
    <citation type="journal article" date="2014" name="PLoS Genet.">
        <title>The Genome of Spironucleus salmonicida Highlights a Fish Pathogen Adapted to Fluctuating Environments.</title>
        <authorList>
            <person name="Xu F."/>
            <person name="Jerlstrom-Hultqvist J."/>
            <person name="Einarsson E."/>
            <person name="Astvaldsson A."/>
            <person name="Svard S.G."/>
            <person name="Andersson J.O."/>
        </authorList>
    </citation>
    <scope>NUCLEOTIDE SEQUENCE [LARGE SCALE GENOMIC DNA]</scope>
    <source>
        <strain evidence="1 2">ATCC 50377</strain>
    </source>
</reference>
<protein>
    <submittedName>
        <fullName evidence="1">Uncharacterized protein</fullName>
    </submittedName>
</protein>
<evidence type="ECO:0000313" key="1">
    <source>
        <dbReference type="EMBL" id="KAH0571747.1"/>
    </source>
</evidence>
<dbReference type="Proteomes" id="UP000018208">
    <property type="component" value="Unassembled WGS sequence"/>
</dbReference>
<gene>
    <name evidence="1" type="ORF">SS50377_25938</name>
</gene>
<name>A0A9P8RWR6_9EUKA</name>
<proteinExistence type="predicted"/>
<organism evidence="1 2">
    <name type="scientific">Spironucleus salmonicida</name>
    <dbReference type="NCBI Taxonomy" id="348837"/>
    <lineage>
        <taxon>Eukaryota</taxon>
        <taxon>Metamonada</taxon>
        <taxon>Diplomonadida</taxon>
        <taxon>Hexamitidae</taxon>
        <taxon>Hexamitinae</taxon>
        <taxon>Spironucleus</taxon>
    </lineage>
</organism>
<accession>A0A9P8RWR6</accession>
<dbReference type="KEGG" id="ssao:94299961"/>
<evidence type="ECO:0000313" key="2">
    <source>
        <dbReference type="Proteomes" id="UP000018208"/>
    </source>
</evidence>
<comment type="caution">
    <text evidence="1">The sequence shown here is derived from an EMBL/GenBank/DDBJ whole genome shotgun (WGS) entry which is preliminary data.</text>
</comment>
<dbReference type="GeneID" id="94299961"/>
<keyword evidence="2" id="KW-1185">Reference proteome</keyword>